<sequence length="205" mass="22465">MNIDYDNSSIPELIDYFKQAEISISEVVNKNKTDIENLINQCTERIINQNKIFLLGAGTSGRLAVIEAAELYPTYSDSTFKGIIAGGSEAMKHSVEGSEDSVTESINILKKEKINCDDLVIGISSSGTTPYTVSALDYCKSNNIQTALISNKTNSTYNININLGVEKEKILDSTRMLSGTLTKQLLNIITSVSMIKSGKTYKNLM</sequence>
<evidence type="ECO:0000256" key="1">
    <source>
        <dbReference type="ARBA" id="ARBA00023277"/>
    </source>
</evidence>
<gene>
    <name evidence="3" type="ORF">METZ01_LOCUS281489</name>
</gene>
<accession>A0A382KYL0</accession>
<dbReference type="GO" id="GO:0016803">
    <property type="term" value="F:ether hydrolase activity"/>
    <property type="evidence" value="ECO:0007669"/>
    <property type="project" value="TreeGrafter"/>
</dbReference>
<reference evidence="3" key="1">
    <citation type="submission" date="2018-05" db="EMBL/GenBank/DDBJ databases">
        <authorList>
            <person name="Lanie J.A."/>
            <person name="Ng W.-L."/>
            <person name="Kazmierczak K.M."/>
            <person name="Andrzejewski T.M."/>
            <person name="Davidsen T.M."/>
            <person name="Wayne K.J."/>
            <person name="Tettelin H."/>
            <person name="Glass J.I."/>
            <person name="Rusch D."/>
            <person name="Podicherti R."/>
            <person name="Tsui H.-C.T."/>
            <person name="Winkler M.E."/>
        </authorList>
    </citation>
    <scope>NUCLEOTIDE SEQUENCE</scope>
</reference>
<dbReference type="AlphaFoldDB" id="A0A382KYL0"/>
<feature type="domain" description="SIS" evidence="2">
    <location>
        <begin position="42"/>
        <end position="199"/>
    </location>
</feature>
<dbReference type="GO" id="GO:0009254">
    <property type="term" value="P:peptidoglycan turnover"/>
    <property type="evidence" value="ECO:0007669"/>
    <property type="project" value="TreeGrafter"/>
</dbReference>
<dbReference type="PROSITE" id="PS51464">
    <property type="entry name" value="SIS"/>
    <property type="match status" value="1"/>
</dbReference>
<dbReference type="PANTHER" id="PTHR10088">
    <property type="entry name" value="GLUCOKINASE REGULATORY PROTEIN"/>
    <property type="match status" value="1"/>
</dbReference>
<dbReference type="GO" id="GO:0097367">
    <property type="term" value="F:carbohydrate derivative binding"/>
    <property type="evidence" value="ECO:0007669"/>
    <property type="project" value="InterPro"/>
</dbReference>
<dbReference type="EMBL" id="UINC01083177">
    <property type="protein sequence ID" value="SVC28635.1"/>
    <property type="molecule type" value="Genomic_DNA"/>
</dbReference>
<name>A0A382KYL0_9ZZZZ</name>
<dbReference type="InterPro" id="IPR040190">
    <property type="entry name" value="MURQ/GCKR"/>
</dbReference>
<proteinExistence type="predicted"/>
<dbReference type="PANTHER" id="PTHR10088:SF4">
    <property type="entry name" value="GLUCOKINASE REGULATORY PROTEIN"/>
    <property type="match status" value="1"/>
</dbReference>
<dbReference type="InterPro" id="IPR001347">
    <property type="entry name" value="SIS_dom"/>
</dbReference>
<evidence type="ECO:0000313" key="3">
    <source>
        <dbReference type="EMBL" id="SVC28635.1"/>
    </source>
</evidence>
<keyword evidence="1" id="KW-0119">Carbohydrate metabolism</keyword>
<dbReference type="GO" id="GO:0046348">
    <property type="term" value="P:amino sugar catabolic process"/>
    <property type="evidence" value="ECO:0007669"/>
    <property type="project" value="TreeGrafter"/>
</dbReference>
<feature type="non-terminal residue" evidence="3">
    <location>
        <position position="205"/>
    </location>
</feature>
<dbReference type="Pfam" id="PF22645">
    <property type="entry name" value="GKRP_SIS_N"/>
    <property type="match status" value="1"/>
</dbReference>
<dbReference type="NCBIfam" id="NF003915">
    <property type="entry name" value="PRK05441.1"/>
    <property type="match status" value="1"/>
</dbReference>
<dbReference type="InterPro" id="IPR046348">
    <property type="entry name" value="SIS_dom_sf"/>
</dbReference>
<dbReference type="SUPFAM" id="SSF53697">
    <property type="entry name" value="SIS domain"/>
    <property type="match status" value="1"/>
</dbReference>
<protein>
    <recommendedName>
        <fullName evidence="2">SIS domain-containing protein</fullName>
    </recommendedName>
</protein>
<dbReference type="Gene3D" id="3.40.50.10490">
    <property type="entry name" value="Glucose-6-phosphate isomerase like protein, domain 1"/>
    <property type="match status" value="1"/>
</dbReference>
<evidence type="ECO:0000259" key="2">
    <source>
        <dbReference type="PROSITE" id="PS51464"/>
    </source>
</evidence>
<organism evidence="3">
    <name type="scientific">marine metagenome</name>
    <dbReference type="NCBI Taxonomy" id="408172"/>
    <lineage>
        <taxon>unclassified sequences</taxon>
        <taxon>metagenomes</taxon>
        <taxon>ecological metagenomes</taxon>
    </lineage>
</organism>
<dbReference type="GO" id="GO:0016835">
    <property type="term" value="F:carbon-oxygen lyase activity"/>
    <property type="evidence" value="ECO:0007669"/>
    <property type="project" value="TreeGrafter"/>
</dbReference>